<dbReference type="PANTHER" id="PTHR22925">
    <property type="entry name" value="GLYCOSYL HYDROLASE 43 FAMILY MEMBER"/>
    <property type="match status" value="1"/>
</dbReference>
<reference evidence="7 8" key="1">
    <citation type="submission" date="2019-05" db="EMBL/GenBank/DDBJ databases">
        <title>Genome sequence of Klebsiella sp strain TOUT106.</title>
        <authorList>
            <person name="Rahi P."/>
            <person name="Chaudhari D."/>
        </authorList>
    </citation>
    <scope>NUCLEOTIDE SEQUENCE [LARGE SCALE GENOMIC DNA]</scope>
    <source>
        <strain evidence="7 8">TOUT106</strain>
    </source>
</reference>
<dbReference type="InterPro" id="IPR023296">
    <property type="entry name" value="Glyco_hydro_beta-prop_sf"/>
</dbReference>
<dbReference type="EMBL" id="VCHQ01000027">
    <property type="protein sequence ID" value="TLV10687.1"/>
    <property type="molecule type" value="Genomic_DNA"/>
</dbReference>
<evidence type="ECO:0000256" key="2">
    <source>
        <dbReference type="ARBA" id="ARBA00022801"/>
    </source>
</evidence>
<dbReference type="PANTHER" id="PTHR22925:SF3">
    <property type="entry name" value="GLYCOSYL HYDROLASE FAMILY PROTEIN 43"/>
    <property type="match status" value="1"/>
</dbReference>
<dbReference type="InterPro" id="IPR006710">
    <property type="entry name" value="Glyco_hydro_43"/>
</dbReference>
<feature type="region of interest" description="Disordered" evidence="5">
    <location>
        <begin position="542"/>
        <end position="561"/>
    </location>
</feature>
<protein>
    <recommendedName>
        <fullName evidence="9">Glycosyl hydrolase family 43</fullName>
    </recommendedName>
</protein>
<keyword evidence="6" id="KW-0732">Signal</keyword>
<dbReference type="RefSeq" id="WP_138362541.1">
    <property type="nucleotide sequence ID" value="NZ_VCHQ01000027.1"/>
</dbReference>
<comment type="similarity">
    <text evidence="1 4">Belongs to the glycosyl hydrolase 43 family.</text>
</comment>
<name>A0A5R9LDE2_9ENTR</name>
<dbReference type="GO" id="GO:0005975">
    <property type="term" value="P:carbohydrate metabolic process"/>
    <property type="evidence" value="ECO:0007669"/>
    <property type="project" value="InterPro"/>
</dbReference>
<organism evidence="7 8">
    <name type="scientific">Klebsiella indica</name>
    <dbReference type="NCBI Taxonomy" id="2582917"/>
    <lineage>
        <taxon>Bacteria</taxon>
        <taxon>Pseudomonadati</taxon>
        <taxon>Pseudomonadota</taxon>
        <taxon>Gammaproteobacteria</taxon>
        <taxon>Enterobacterales</taxon>
        <taxon>Enterobacteriaceae</taxon>
        <taxon>Klebsiella/Raoultella group</taxon>
        <taxon>Klebsiella</taxon>
    </lineage>
</organism>
<dbReference type="GO" id="GO:0004553">
    <property type="term" value="F:hydrolase activity, hydrolyzing O-glycosyl compounds"/>
    <property type="evidence" value="ECO:0007669"/>
    <property type="project" value="InterPro"/>
</dbReference>
<evidence type="ECO:0000256" key="3">
    <source>
        <dbReference type="ARBA" id="ARBA00023295"/>
    </source>
</evidence>
<dbReference type="Gene3D" id="2.115.10.20">
    <property type="entry name" value="Glycosyl hydrolase domain, family 43"/>
    <property type="match status" value="1"/>
</dbReference>
<keyword evidence="3 4" id="KW-0326">Glycosidase</keyword>
<dbReference type="Pfam" id="PF04616">
    <property type="entry name" value="Glyco_hydro_43"/>
    <property type="match status" value="1"/>
</dbReference>
<proteinExistence type="inferred from homology"/>
<accession>A0A5R9LDE2</accession>
<keyword evidence="2 4" id="KW-0378">Hydrolase</keyword>
<dbReference type="SUPFAM" id="SSF75005">
    <property type="entry name" value="Arabinanase/levansucrase/invertase"/>
    <property type="match status" value="1"/>
</dbReference>
<evidence type="ECO:0000256" key="1">
    <source>
        <dbReference type="ARBA" id="ARBA00009865"/>
    </source>
</evidence>
<comment type="caution">
    <text evidence="7">The sequence shown here is derived from an EMBL/GenBank/DDBJ whole genome shotgun (WGS) entry which is preliminary data.</text>
</comment>
<sequence length="561" mass="60408">MHKGTVLCLLLSIIPLAHADSSGLPATVPGQATLFNFAPRDVLQGQDGLPPSPHAPLKYGAPVLHLDVAGNAVEEHAASVAYFNDQYWMYAEKWGCGKLVMFSGSIPGKGGAEKLSPVKNAGQCGLAAYSSPDMTNWTFQGLYQPEGIRESAAKPHVLWSQPLKKYVMWFKAGDNFARTGGLYYALADSPAGPWSQPKIATGPHLAHDFDITISPEGKAYIVTDVFSGQFDKTSPGGHKPLWDLWIQALTPELTGTVAGSATRILKAADFEAVGLFTHNGYWYITGGPTCGNCQVPIRYLYSSSVTSGWTNEQGETGDELKMGSLLTQDGCTGQNKGADTLPSLSGPVILSAIWGYRTGPASYAPKGRVVHGDNSQAISSTYWFPVTFNAKHQIEKFTCPAQVNIPLNRAVSPPAPAPWQPVCQIRQGSVVKQTLPSLNRYHGALTLSLFQRTDDEGPLKQNGVILNAPLNVDIRFTDGSEVRRRIPATGVAFTPQVQPFTLSDSKTVSDITLSSEATNGCYGTVVAPARSSMNRYSVLKKDGDQHHDGVRMYTGPDDRVP</sequence>
<evidence type="ECO:0000256" key="5">
    <source>
        <dbReference type="SAM" id="MobiDB-lite"/>
    </source>
</evidence>
<evidence type="ECO:0000313" key="7">
    <source>
        <dbReference type="EMBL" id="TLV10687.1"/>
    </source>
</evidence>
<feature type="chain" id="PRO_5024436431" description="Glycosyl hydrolase family 43" evidence="6">
    <location>
        <begin position="20"/>
        <end position="561"/>
    </location>
</feature>
<evidence type="ECO:0000313" key="8">
    <source>
        <dbReference type="Proteomes" id="UP000307430"/>
    </source>
</evidence>
<evidence type="ECO:0008006" key="9">
    <source>
        <dbReference type="Google" id="ProtNLM"/>
    </source>
</evidence>
<dbReference type="AlphaFoldDB" id="A0A5R9LDE2"/>
<keyword evidence="8" id="KW-1185">Reference proteome</keyword>
<evidence type="ECO:0000256" key="4">
    <source>
        <dbReference type="RuleBase" id="RU361187"/>
    </source>
</evidence>
<dbReference type="Proteomes" id="UP000307430">
    <property type="component" value="Unassembled WGS sequence"/>
</dbReference>
<evidence type="ECO:0000256" key="6">
    <source>
        <dbReference type="SAM" id="SignalP"/>
    </source>
</evidence>
<gene>
    <name evidence="7" type="ORF">FE839_20075</name>
</gene>
<feature type="signal peptide" evidence="6">
    <location>
        <begin position="1"/>
        <end position="19"/>
    </location>
</feature>